<proteinExistence type="predicted"/>
<keyword evidence="2" id="KW-1185">Reference proteome</keyword>
<gene>
    <name evidence="1" type="ORF">AMTR_s00096p00118710</name>
</gene>
<dbReference type="Gramene" id="ERN02409">
    <property type="protein sequence ID" value="ERN02409"/>
    <property type="gene ID" value="AMTR_s00096p00118710"/>
</dbReference>
<name>W1P430_AMBTC</name>
<accession>W1P430</accession>
<reference evidence="2" key="1">
    <citation type="journal article" date="2013" name="Science">
        <title>The Amborella genome and the evolution of flowering plants.</title>
        <authorList>
            <consortium name="Amborella Genome Project"/>
        </authorList>
    </citation>
    <scope>NUCLEOTIDE SEQUENCE [LARGE SCALE GENOMIC DNA]</scope>
</reference>
<dbReference type="EMBL" id="KI394634">
    <property type="protein sequence ID" value="ERN02409.1"/>
    <property type="molecule type" value="Genomic_DNA"/>
</dbReference>
<dbReference type="Proteomes" id="UP000017836">
    <property type="component" value="Unassembled WGS sequence"/>
</dbReference>
<evidence type="ECO:0000313" key="2">
    <source>
        <dbReference type="Proteomes" id="UP000017836"/>
    </source>
</evidence>
<dbReference type="AlphaFoldDB" id="W1P430"/>
<organism evidence="1 2">
    <name type="scientific">Amborella trichopoda</name>
    <dbReference type="NCBI Taxonomy" id="13333"/>
    <lineage>
        <taxon>Eukaryota</taxon>
        <taxon>Viridiplantae</taxon>
        <taxon>Streptophyta</taxon>
        <taxon>Embryophyta</taxon>
        <taxon>Tracheophyta</taxon>
        <taxon>Spermatophyta</taxon>
        <taxon>Magnoliopsida</taxon>
        <taxon>Amborellales</taxon>
        <taxon>Amborellaceae</taxon>
        <taxon>Amborella</taxon>
    </lineage>
</organism>
<sequence length="102" mass="12465">MLIRGAPYASEQENFLPRAERRRPGMGWRYWKRGTFEWRKWMSLVWVRTPLIRMMRIWLLTPLPLKVMVQRDHAPVIREPGRRVEKVHREVNELVAKFLSRI</sequence>
<dbReference type="HOGENOM" id="CLU_2281254_0_0_1"/>
<evidence type="ECO:0000313" key="1">
    <source>
        <dbReference type="EMBL" id="ERN02409.1"/>
    </source>
</evidence>
<protein>
    <submittedName>
        <fullName evidence="1">Uncharacterized protein</fullName>
    </submittedName>
</protein>